<feature type="compositionally biased region" description="Acidic residues" evidence="2">
    <location>
        <begin position="248"/>
        <end position="258"/>
    </location>
</feature>
<feature type="compositionally biased region" description="Acidic residues" evidence="2">
    <location>
        <begin position="227"/>
        <end position="238"/>
    </location>
</feature>
<organism evidence="4 5">
    <name type="scientific">Blautia luti DSM 14534 = JCM 17040</name>
    <dbReference type="NCBI Taxonomy" id="649762"/>
    <lineage>
        <taxon>Bacteria</taxon>
        <taxon>Bacillati</taxon>
        <taxon>Bacillota</taxon>
        <taxon>Clostridia</taxon>
        <taxon>Lachnospirales</taxon>
        <taxon>Lachnospiraceae</taxon>
        <taxon>Blautia</taxon>
    </lineage>
</organism>
<name>A0A844GFZ0_9FIRM</name>
<evidence type="ECO:0000256" key="2">
    <source>
        <dbReference type="SAM" id="MobiDB-lite"/>
    </source>
</evidence>
<dbReference type="NCBIfam" id="TIGR02543">
    <property type="entry name" value="List_Bact_rpt"/>
    <property type="match status" value="1"/>
</dbReference>
<dbReference type="InterPro" id="IPR017853">
    <property type="entry name" value="GH"/>
</dbReference>
<sequence>MIRQRMRIILSVRQETRRRRNFMNWKKLMAVTMALCMAVPSGIPQTIMGAEFTQGTQTQVTEVSEFDDGMGNDCDETEAENIEDLFGSEDFSTGKAEEINDNSQDIPDLKENEGEDITESAGTEDGYKIKLYSNGKLEKTYTVSREKAEDAKAPEAPAARSGYIFKEWNTQKDGKGTSYKPGDSIAELLHSVSSEAELPVGQEEELKNSNVESADVENVNTENVNTDNEENTADELFEEIAVQNLEEPSAEDVVENTEEPSAGDAAVQNTVPGADAVSAGDSETPGVDTAQNNDLSTEAQSTENSTAQTEPAVQEETSDNSESQNQNIEETAAGVEEDSDTVVLYAIWQKAASYKIIYKLNGGKNNSANPKTYKQNTEVKLKKPTRSGYHFAGWYTDSKYKTKITTIKKGTAKNITLYARWTKVVKISSKAASLKYVKGYSAGQIRVSATVPQYVKTWDNYYYLLYLDSATGKVKKTVDKIKKSDLANQKLTFKLKTKGHPEYIQGKFAIGAKNSKGSYSVISNRSYVSNPEKLASYQAAYFIPKTKKGIQATDINQITETKSKNVFVNFFASDILNTGYGYNEYKYNGKKYYFAALYGYKNLVSECNQKGIQVTAQISLNNSSLTQSLRRANSPYGETAYYGWNTDNSAARQKMEALFAYLGETFGSNGCYISNWILGNEVNSASCYYYLGNVSFSKYISMYSEAFRCLHNAVRSTRASSKVFICLDNCWNQRNIFSVCYTSKSTLDKFASTVSKLQKGISWNVAYHAYSQPLTEAKFWSSVNEPLLTKSGETATFITMYNIEALTSYVKNHYGSDKRVFLSEQGFSSSYGGQVNQAASMALAYYKAACNPMIDGFIIRSYMDESHEVAQGLALGLKTSNGKAKKVYNVFRYMDSSSSLKYTEKILNSQVGNWKFLVPGYKASRVYKMYRN</sequence>
<reference evidence="4 5" key="1">
    <citation type="submission" date="2019-11" db="EMBL/GenBank/DDBJ databases">
        <title>Draft genome sequence of Blautia luti DSM 14534T, isolated from human stool.</title>
        <authorList>
            <person name="Ortiz R."/>
            <person name="Melis-Arcos F."/>
            <person name="Covarrubias P."/>
            <person name="Cardenas J.P."/>
            <person name="Perez-Donoso J."/>
            <person name="Almonacid D."/>
        </authorList>
    </citation>
    <scope>NUCLEOTIDE SEQUENCE [LARGE SCALE GENOMIC DNA]</scope>
    <source>
        <strain evidence="4 5">DSM 14534</strain>
    </source>
</reference>
<dbReference type="SUPFAM" id="SSF51445">
    <property type="entry name" value="(Trans)glycosidases"/>
    <property type="match status" value="1"/>
</dbReference>
<evidence type="ECO:0000313" key="5">
    <source>
        <dbReference type="Proteomes" id="UP000437824"/>
    </source>
</evidence>
<dbReference type="InterPro" id="IPR042229">
    <property type="entry name" value="Listeria/Bacterioides_rpt_sf"/>
</dbReference>
<dbReference type="AlphaFoldDB" id="A0A844GFZ0"/>
<dbReference type="InterPro" id="IPR013378">
    <property type="entry name" value="InlB-like_B-rpt"/>
</dbReference>
<feature type="compositionally biased region" description="Low complexity" evidence="2">
    <location>
        <begin position="216"/>
        <end position="226"/>
    </location>
</feature>
<feature type="region of interest" description="Disordered" evidence="2">
    <location>
        <begin position="93"/>
        <end position="120"/>
    </location>
</feature>
<evidence type="ECO:0000259" key="3">
    <source>
        <dbReference type="Pfam" id="PF18989"/>
    </source>
</evidence>
<feature type="compositionally biased region" description="Polar residues" evidence="2">
    <location>
        <begin position="320"/>
        <end position="329"/>
    </location>
</feature>
<feature type="domain" description="DUF5722" evidence="3">
    <location>
        <begin position="544"/>
        <end position="908"/>
    </location>
</feature>
<gene>
    <name evidence="4" type="ORF">GKZ57_06790</name>
</gene>
<dbReference type="Gene3D" id="2.60.40.4270">
    <property type="entry name" value="Listeria-Bacteroides repeat domain"/>
    <property type="match status" value="2"/>
</dbReference>
<evidence type="ECO:0000256" key="1">
    <source>
        <dbReference type="ARBA" id="ARBA00004196"/>
    </source>
</evidence>
<proteinExistence type="predicted"/>
<accession>A0A844GFZ0</accession>
<dbReference type="Proteomes" id="UP000437824">
    <property type="component" value="Unassembled WGS sequence"/>
</dbReference>
<dbReference type="Pfam" id="PF18989">
    <property type="entry name" value="DUF5722"/>
    <property type="match status" value="1"/>
</dbReference>
<feature type="compositionally biased region" description="Polar residues" evidence="2">
    <location>
        <begin position="289"/>
        <end position="311"/>
    </location>
</feature>
<protein>
    <recommendedName>
        <fullName evidence="3">DUF5722 domain-containing protein</fullName>
    </recommendedName>
</protein>
<feature type="region of interest" description="Disordered" evidence="2">
    <location>
        <begin position="194"/>
        <end position="335"/>
    </location>
</feature>
<dbReference type="GO" id="GO:0030313">
    <property type="term" value="C:cell envelope"/>
    <property type="evidence" value="ECO:0007669"/>
    <property type="project" value="UniProtKB-SubCell"/>
</dbReference>
<comment type="subcellular location">
    <subcellularLocation>
        <location evidence="1">Cell envelope</location>
    </subcellularLocation>
</comment>
<evidence type="ECO:0000313" key="4">
    <source>
        <dbReference type="EMBL" id="MTD60986.1"/>
    </source>
</evidence>
<dbReference type="Gene3D" id="3.20.20.80">
    <property type="entry name" value="Glycosidases"/>
    <property type="match status" value="1"/>
</dbReference>
<dbReference type="Pfam" id="PF09479">
    <property type="entry name" value="Flg_new"/>
    <property type="match status" value="2"/>
</dbReference>
<comment type="caution">
    <text evidence="4">The sequence shown here is derived from an EMBL/GenBank/DDBJ whole genome shotgun (WGS) entry which is preliminary data.</text>
</comment>
<dbReference type="InterPro" id="IPR043780">
    <property type="entry name" value="DUF5722"/>
</dbReference>
<dbReference type="EMBL" id="WMBC01000004">
    <property type="protein sequence ID" value="MTD60986.1"/>
    <property type="molecule type" value="Genomic_DNA"/>
</dbReference>